<gene>
    <name evidence="1" type="ORF">THAOC_16516</name>
</gene>
<evidence type="ECO:0000313" key="1">
    <source>
        <dbReference type="EMBL" id="EJK62855.1"/>
    </source>
</evidence>
<dbReference type="AlphaFoldDB" id="K0SBY7"/>
<proteinExistence type="predicted"/>
<organism evidence="1 2">
    <name type="scientific">Thalassiosira oceanica</name>
    <name type="common">Marine diatom</name>
    <dbReference type="NCBI Taxonomy" id="159749"/>
    <lineage>
        <taxon>Eukaryota</taxon>
        <taxon>Sar</taxon>
        <taxon>Stramenopiles</taxon>
        <taxon>Ochrophyta</taxon>
        <taxon>Bacillariophyta</taxon>
        <taxon>Coscinodiscophyceae</taxon>
        <taxon>Thalassiosirophycidae</taxon>
        <taxon>Thalassiosirales</taxon>
        <taxon>Thalassiosiraceae</taxon>
        <taxon>Thalassiosira</taxon>
    </lineage>
</organism>
<protein>
    <submittedName>
        <fullName evidence="1">Uncharacterized protein</fullName>
    </submittedName>
</protein>
<evidence type="ECO:0000313" key="2">
    <source>
        <dbReference type="Proteomes" id="UP000266841"/>
    </source>
</evidence>
<reference evidence="1 2" key="1">
    <citation type="journal article" date="2012" name="Genome Biol.">
        <title>Genome and low-iron response of an oceanic diatom adapted to chronic iron limitation.</title>
        <authorList>
            <person name="Lommer M."/>
            <person name="Specht M."/>
            <person name="Roy A.S."/>
            <person name="Kraemer L."/>
            <person name="Andreson R."/>
            <person name="Gutowska M.A."/>
            <person name="Wolf J."/>
            <person name="Bergner S.V."/>
            <person name="Schilhabel M.B."/>
            <person name="Klostermeier U.C."/>
            <person name="Beiko R.G."/>
            <person name="Rosenstiel P."/>
            <person name="Hippler M."/>
            <person name="Laroche J."/>
        </authorList>
    </citation>
    <scope>NUCLEOTIDE SEQUENCE [LARGE SCALE GENOMIC DNA]</scope>
    <source>
        <strain evidence="1 2">CCMP1005</strain>
    </source>
</reference>
<keyword evidence="2" id="KW-1185">Reference proteome</keyword>
<name>K0SBY7_THAOC</name>
<comment type="caution">
    <text evidence="1">The sequence shown here is derived from an EMBL/GenBank/DDBJ whole genome shotgun (WGS) entry which is preliminary data.</text>
</comment>
<accession>K0SBY7</accession>
<dbReference type="Proteomes" id="UP000266841">
    <property type="component" value="Unassembled WGS sequence"/>
</dbReference>
<dbReference type="EMBL" id="AGNL01018584">
    <property type="protein sequence ID" value="EJK62855.1"/>
    <property type="molecule type" value="Genomic_DNA"/>
</dbReference>
<sequence>MYDSLIGIGNHGDIPYYLASGLTDVLIKTTHGYTNEHYYPQDKRIAAAIEAGALELTLEFLLRFKDLELTLEFLFEDYHDSLAETVRLFLLSAKSVSFQPATAKAISYRRESGSLGQKSLGLAIYDFRTEVSESPSKYAALLEIYGILYSMAAMNKLHFSDDDEDENIGEAVVRIVYALKSEIVLNATAMGLDVHDCHVVVDLTGKDIFVNTRSNIEESEYDVAQFSEEEGGMPLLIRVTDPRLPGGIITRVLFRYLQYFETGITWDHVQSALREHFFSIELLKDQPQLGIQFLATYSTSQNYCTHVTKQIEWVKTLRNPNSEYSTRVIG</sequence>